<keyword evidence="2" id="KW-1185">Reference proteome</keyword>
<evidence type="ECO:0000313" key="2">
    <source>
        <dbReference type="Proteomes" id="UP000217065"/>
    </source>
</evidence>
<protein>
    <submittedName>
        <fullName evidence="1">Uncharacterized protein</fullName>
    </submittedName>
</protein>
<comment type="caution">
    <text evidence="1">The sequence shown here is derived from an EMBL/GenBank/DDBJ whole genome shotgun (WGS) entry which is preliminary data.</text>
</comment>
<dbReference type="OrthoDB" id="552713at2"/>
<accession>A0A264W624</accession>
<gene>
    <name evidence="1" type="ORF">CF394_07000</name>
</gene>
<organism evidence="1 2">
    <name type="scientific">Tetzosporium hominis</name>
    <dbReference type="NCBI Taxonomy" id="2020506"/>
    <lineage>
        <taxon>Bacteria</taxon>
        <taxon>Bacillati</taxon>
        <taxon>Bacillota</taxon>
        <taxon>Bacilli</taxon>
        <taxon>Bacillales</taxon>
        <taxon>Caryophanaceae</taxon>
        <taxon>Tetzosporium</taxon>
    </lineage>
</organism>
<dbReference type="EMBL" id="NOKQ01000196">
    <property type="protein sequence ID" value="OZS78497.1"/>
    <property type="molecule type" value="Genomic_DNA"/>
</dbReference>
<name>A0A264W624_9BACL</name>
<dbReference type="AlphaFoldDB" id="A0A264W624"/>
<evidence type="ECO:0000313" key="1">
    <source>
        <dbReference type="EMBL" id="OZS78497.1"/>
    </source>
</evidence>
<sequence>MKKQRIQREKLYNTWTDIKRRAKKQNTYVCDEWRSNYQIFKVWADANGYEEGKVSLVRIDNSKGFEPANCKFIEKYTHGKKHGGYNSKLYSVWQALHQKCNNPNNPHYSSFGGRGIKMCTEWDNFVNFQKWAELNDYREGLLIDRKDLNGSYTPSNCMFTSKKEHSATKNSPIISKRGSENPAYKHGKYNTRLYNIWDTMKQRCTNINRKDFENYGGRGIKVCDEWLDFNNFYNWAMNNGYEVGLTIERKDFDGNYEPINCEWVTLQQQARNKRQNHFVTISGETKTIAEWSEISGIPPKTLRYRIVNGWDENDLFSPVDRTLKRKKNKIIVFREE</sequence>
<dbReference type="RefSeq" id="WP_094942537.1">
    <property type="nucleotide sequence ID" value="NZ_NOKQ01000196.1"/>
</dbReference>
<proteinExistence type="predicted"/>
<reference evidence="1 2" key="1">
    <citation type="submission" date="2017-07" db="EMBL/GenBank/DDBJ databases">
        <title>Tetzosporium hominis gen.nov. sp.nov.</title>
        <authorList>
            <person name="Tetz G."/>
            <person name="Tetz V."/>
        </authorList>
    </citation>
    <scope>NUCLEOTIDE SEQUENCE [LARGE SCALE GENOMIC DNA]</scope>
    <source>
        <strain evidence="1 2">VT-49</strain>
    </source>
</reference>
<dbReference type="Proteomes" id="UP000217065">
    <property type="component" value="Unassembled WGS sequence"/>
</dbReference>